<dbReference type="Pfam" id="PF00643">
    <property type="entry name" value="zf-B_box"/>
    <property type="match status" value="1"/>
</dbReference>
<feature type="domain" description="B box-type" evidence="1">
    <location>
        <begin position="28"/>
        <end position="63"/>
    </location>
</feature>
<evidence type="ECO:0000259" key="1">
    <source>
        <dbReference type="Pfam" id="PF00643"/>
    </source>
</evidence>
<dbReference type="GO" id="GO:0008270">
    <property type="term" value="F:zinc ion binding"/>
    <property type="evidence" value="ECO:0007669"/>
    <property type="project" value="InterPro"/>
</dbReference>
<dbReference type="VEuPathDB" id="PiroplasmaDB:BMR1_01G00625"/>
<dbReference type="SUPFAM" id="SSF57845">
    <property type="entry name" value="B-box zinc-binding domain"/>
    <property type="match status" value="1"/>
</dbReference>
<gene>
    <name evidence="2" type="ORF">BMR1_01G00625</name>
</gene>
<organism evidence="2 3">
    <name type="scientific">Babesia microti (strain RI)</name>
    <dbReference type="NCBI Taxonomy" id="1133968"/>
    <lineage>
        <taxon>Eukaryota</taxon>
        <taxon>Sar</taxon>
        <taxon>Alveolata</taxon>
        <taxon>Apicomplexa</taxon>
        <taxon>Aconoidasida</taxon>
        <taxon>Piroplasmida</taxon>
        <taxon>Babesiidae</taxon>
        <taxon>Babesia</taxon>
    </lineage>
</organism>
<dbReference type="InterPro" id="IPR000315">
    <property type="entry name" value="Znf_B-box"/>
</dbReference>
<protein>
    <submittedName>
        <fullName evidence="2">Tripartite motif protein, putative</fullName>
    </submittedName>
</protein>
<reference evidence="2 3" key="2">
    <citation type="journal article" date="2013" name="PLoS ONE">
        <title>Whole genome mapping and re-organization of the nuclear and mitochondrial genomes of Babesia microti isolates.</title>
        <authorList>
            <person name="Cornillot E."/>
            <person name="Dassouli A."/>
            <person name="Garg A."/>
            <person name="Pachikara N."/>
            <person name="Randazzo S."/>
            <person name="Depoix D."/>
            <person name="Carcy B."/>
            <person name="Delbecq S."/>
            <person name="Frutos R."/>
            <person name="Silva J.C."/>
            <person name="Sutton R."/>
            <person name="Krause P.J."/>
            <person name="Mamoun C.B."/>
        </authorList>
    </citation>
    <scope>NUCLEOTIDE SEQUENCE [LARGE SCALE GENOMIC DNA]</scope>
    <source>
        <strain evidence="2 3">RI</strain>
    </source>
</reference>
<sequence>MSDSFREVAREVERLEWADSESSLAILENFRCPNHYKLPIQYFCLDCLIPCVCSECALSRHSNCNVKTLPEAFSTVLHEYVRKWAAKLSARKQNLETTFLDLLEDRKVEWSEKLQIAKLQVSKSNSQMTQTIMESKDKITNLFTNKITDFISQCKKDEDLTLNLTKHLRDNASMLRDRTSGKYNDIELLTFFNQNAEMLRRILSGRDAQSSYLRLVQTPSQRESELKRITAQLDNIQSTLEDVSEFVKNATTCVN</sequence>
<dbReference type="CDD" id="cd19756">
    <property type="entry name" value="Bbox2"/>
    <property type="match status" value="1"/>
</dbReference>
<proteinExistence type="predicted"/>
<dbReference type="Gene3D" id="3.30.160.60">
    <property type="entry name" value="Classic Zinc Finger"/>
    <property type="match status" value="1"/>
</dbReference>
<dbReference type="EMBL" id="FO082871">
    <property type="protein sequence ID" value="CCF72595.1"/>
    <property type="molecule type" value="Genomic_DNA"/>
</dbReference>
<dbReference type="AlphaFoldDB" id="I7IP15"/>
<evidence type="ECO:0000313" key="2">
    <source>
        <dbReference type="EMBL" id="CCF72595.1"/>
    </source>
</evidence>
<dbReference type="OrthoDB" id="376097at2759"/>
<accession>I7IP15</accession>
<dbReference type="OMA" id="LPIQYFC"/>
<keyword evidence="3" id="KW-1185">Reference proteome</keyword>
<reference evidence="2 3" key="3">
    <citation type="journal article" date="2016" name="Sci. Rep.">
        <title>Genome-wide diversity and gene expression profiling of Babesia microti isolates identify polymorphic genes that mediate host-pathogen interactions.</title>
        <authorList>
            <person name="Silva J.C."/>
            <person name="Cornillot E."/>
            <person name="McCracken C."/>
            <person name="Usmani-Brown S."/>
            <person name="Dwivedi A."/>
            <person name="Ifeonu O.O."/>
            <person name="Crabtree J."/>
            <person name="Gotia H.T."/>
            <person name="Virji A.Z."/>
            <person name="Reynes C."/>
            <person name="Colinge J."/>
            <person name="Kumar V."/>
            <person name="Lawres L."/>
            <person name="Pazzi J.E."/>
            <person name="Pablo J.V."/>
            <person name="Hung C."/>
            <person name="Brancato J."/>
            <person name="Kumari P."/>
            <person name="Orvis J."/>
            <person name="Tretina K."/>
            <person name="Chibucos M."/>
            <person name="Ott S."/>
            <person name="Sadzewicz L."/>
            <person name="Sengamalay N."/>
            <person name="Shetty A.C."/>
            <person name="Su Q."/>
            <person name="Tallon L."/>
            <person name="Fraser C.M."/>
            <person name="Frutos R."/>
            <person name="Molina D.M."/>
            <person name="Krause P.J."/>
            <person name="Ben Mamoun C."/>
        </authorList>
    </citation>
    <scope>NUCLEOTIDE SEQUENCE [LARGE SCALE GENOMIC DNA]</scope>
    <source>
        <strain evidence="2 3">RI</strain>
    </source>
</reference>
<reference evidence="2 3" key="1">
    <citation type="journal article" date="2012" name="Nucleic Acids Res.">
        <title>Sequencing of the smallest Apicomplexan genome from the human pathogen Babesia microti.</title>
        <authorList>
            <person name="Cornillot E."/>
            <person name="Hadj-Kaddour K."/>
            <person name="Dassouli A."/>
            <person name="Noel B."/>
            <person name="Ranwez V."/>
            <person name="Vacherie B."/>
            <person name="Augagneur Y."/>
            <person name="Bres V."/>
            <person name="Duclos A."/>
            <person name="Randazzo S."/>
            <person name="Carcy B."/>
            <person name="Debierre-Grockiego F."/>
            <person name="Delbecq S."/>
            <person name="Moubri-Menage K."/>
            <person name="Shams-Eldin H."/>
            <person name="Usmani-Brown S."/>
            <person name="Bringaud F."/>
            <person name="Wincker P."/>
            <person name="Vivares C.P."/>
            <person name="Schwarz R.T."/>
            <person name="Schetters T.P."/>
            <person name="Krause P.J."/>
            <person name="Gorenflot A."/>
            <person name="Berry V."/>
            <person name="Barbe V."/>
            <person name="Ben Mamoun C."/>
        </authorList>
    </citation>
    <scope>NUCLEOTIDE SEQUENCE [LARGE SCALE GENOMIC DNA]</scope>
    <source>
        <strain evidence="2 3">RI</strain>
    </source>
</reference>
<evidence type="ECO:0000313" key="3">
    <source>
        <dbReference type="Proteomes" id="UP000002899"/>
    </source>
</evidence>
<dbReference type="GeneID" id="24423205"/>
<dbReference type="KEGG" id="bmic:BMR1_01G00625"/>
<dbReference type="RefSeq" id="XP_012647204.1">
    <property type="nucleotide sequence ID" value="XM_012791750.1"/>
</dbReference>
<name>I7IP15_BABMR</name>
<dbReference type="Proteomes" id="UP000002899">
    <property type="component" value="Chromosome I"/>
</dbReference>